<evidence type="ECO:0000313" key="2">
    <source>
        <dbReference type="EMBL" id="MBC3791173.1"/>
    </source>
</evidence>
<dbReference type="EMBL" id="VFIA01000008">
    <property type="protein sequence ID" value="MBC3791173.1"/>
    <property type="molecule type" value="Genomic_DNA"/>
</dbReference>
<dbReference type="InterPro" id="IPR000073">
    <property type="entry name" value="AB_hydrolase_1"/>
</dbReference>
<evidence type="ECO:0000313" key="3">
    <source>
        <dbReference type="Proteomes" id="UP000700732"/>
    </source>
</evidence>
<dbReference type="Pfam" id="PF00561">
    <property type="entry name" value="Abhydrolase_1"/>
    <property type="match status" value="1"/>
</dbReference>
<protein>
    <submittedName>
        <fullName evidence="2">Pimeloyl-ACP methyl ester carboxylesterase</fullName>
    </submittedName>
</protein>
<accession>A0ABR6W4W0</accession>
<evidence type="ECO:0000259" key="1">
    <source>
        <dbReference type="Pfam" id="PF00561"/>
    </source>
</evidence>
<dbReference type="Proteomes" id="UP000700732">
    <property type="component" value="Unassembled WGS sequence"/>
</dbReference>
<sequence>MNTVVLCNFAAMTEADDLLFFDYEGNRLAYRTIGHGPVTLLAFHGFGQNGHIFSPVDEMIGHQFTILAIDLFFHGSSRYASGHLVTKSDWQRLINAFLAIKRIGRFSVTGFSLGGRFALVTAEAFADRIDQVLLIAPDGITRSKWYELATATRIGRGVFQYGLHHLSTLEQAGHFLVRIGLLNRTVMRFAELSLSTPAQRALVYEVWTQFRLMKPDIHQVAALLNQHSVRTRFFMGAFDRIIPGAFILPLTNRLKHYELTVLNTGHNHLIGLTAERLSR</sequence>
<keyword evidence="3" id="KW-1185">Reference proteome</keyword>
<dbReference type="InterPro" id="IPR050266">
    <property type="entry name" value="AB_hydrolase_sf"/>
</dbReference>
<name>A0ABR6W4W0_9BACT</name>
<comment type="caution">
    <text evidence="2">The sequence shown here is derived from an EMBL/GenBank/DDBJ whole genome shotgun (WGS) entry which is preliminary data.</text>
</comment>
<dbReference type="InterPro" id="IPR029058">
    <property type="entry name" value="AB_hydrolase_fold"/>
</dbReference>
<gene>
    <name evidence="2" type="ORF">FH603_1672</name>
</gene>
<dbReference type="SUPFAM" id="SSF53474">
    <property type="entry name" value="alpha/beta-Hydrolases"/>
    <property type="match status" value="1"/>
</dbReference>
<proteinExistence type="predicted"/>
<reference evidence="2 3" key="1">
    <citation type="submission" date="2019-06" db="EMBL/GenBank/DDBJ databases">
        <title>Spirosoma utsteinense sp. nov. isolated from Antarctic ice-free soils.</title>
        <authorList>
            <person name="Tahon G."/>
        </authorList>
    </citation>
    <scope>NUCLEOTIDE SEQUENCE [LARGE SCALE GENOMIC DNA]</scope>
    <source>
        <strain evidence="2 3">LMG 31447</strain>
    </source>
</reference>
<dbReference type="Gene3D" id="3.40.50.1820">
    <property type="entry name" value="alpha/beta hydrolase"/>
    <property type="match status" value="1"/>
</dbReference>
<feature type="domain" description="AB hydrolase-1" evidence="1">
    <location>
        <begin position="39"/>
        <end position="162"/>
    </location>
</feature>
<dbReference type="RefSeq" id="WP_235985316.1">
    <property type="nucleotide sequence ID" value="NZ_VFIA01000008.1"/>
</dbReference>
<organism evidence="2 3">
    <name type="scientific">Spirosoma utsteinense</name>
    <dbReference type="NCBI Taxonomy" id="2585773"/>
    <lineage>
        <taxon>Bacteria</taxon>
        <taxon>Pseudomonadati</taxon>
        <taxon>Bacteroidota</taxon>
        <taxon>Cytophagia</taxon>
        <taxon>Cytophagales</taxon>
        <taxon>Cytophagaceae</taxon>
        <taxon>Spirosoma</taxon>
    </lineage>
</organism>
<dbReference type="PANTHER" id="PTHR43798">
    <property type="entry name" value="MONOACYLGLYCEROL LIPASE"/>
    <property type="match status" value="1"/>
</dbReference>